<feature type="region of interest" description="Disordered" evidence="1">
    <location>
        <begin position="113"/>
        <end position="160"/>
    </location>
</feature>
<protein>
    <submittedName>
        <fullName evidence="2">Uncharacterized protein</fullName>
    </submittedName>
</protein>
<reference evidence="2 3" key="1">
    <citation type="submission" date="2017-10" db="EMBL/GenBank/DDBJ databases">
        <title>Draft genome sequences of strains TRE 1, TRE 9, TRE H and TRI 7, isolated from tamarins, belonging to four potential novel Bifidobacterium species.</title>
        <authorList>
            <person name="Mattarelli P."/>
            <person name="Modesto M."/>
            <person name="Puglisi E."/>
            <person name="Morelli L."/>
            <person name="Spezio C."/>
            <person name="Bonetti A."/>
            <person name="Sandri C."/>
        </authorList>
    </citation>
    <scope>NUCLEOTIDE SEQUENCE [LARGE SCALE GENOMIC DNA]</scope>
    <source>
        <strain evidence="3">TRE1</strain>
    </source>
</reference>
<evidence type="ECO:0000313" key="2">
    <source>
        <dbReference type="EMBL" id="PJM72356.1"/>
    </source>
</evidence>
<dbReference type="OrthoDB" id="3233785at2"/>
<dbReference type="EMBL" id="PEBI01000006">
    <property type="protein sequence ID" value="PJM72356.1"/>
    <property type="molecule type" value="Genomic_DNA"/>
</dbReference>
<dbReference type="Proteomes" id="UP000229095">
    <property type="component" value="Unassembled WGS sequence"/>
</dbReference>
<accession>A0A2M9H6D1</accession>
<organism evidence="2 3">
    <name type="scientific">Bifidobacterium primatium</name>
    <dbReference type="NCBI Taxonomy" id="2045438"/>
    <lineage>
        <taxon>Bacteria</taxon>
        <taxon>Bacillati</taxon>
        <taxon>Actinomycetota</taxon>
        <taxon>Actinomycetes</taxon>
        <taxon>Bifidobacteriales</taxon>
        <taxon>Bifidobacteriaceae</taxon>
        <taxon>Bifidobacterium</taxon>
    </lineage>
</organism>
<dbReference type="AlphaFoldDB" id="A0A2M9H6D1"/>
<dbReference type="RefSeq" id="WP_100511787.1">
    <property type="nucleotide sequence ID" value="NZ_PEBI01000006.1"/>
</dbReference>
<keyword evidence="3" id="KW-1185">Reference proteome</keyword>
<proteinExistence type="predicted"/>
<name>A0A2M9H6D1_9BIFI</name>
<comment type="caution">
    <text evidence="2">The sequence shown here is derived from an EMBL/GenBank/DDBJ whole genome shotgun (WGS) entry which is preliminary data.</text>
</comment>
<evidence type="ECO:0000313" key="3">
    <source>
        <dbReference type="Proteomes" id="UP000229095"/>
    </source>
</evidence>
<sequence>MLTKGEAAALLSLRNAHHGNAMWDDVQLDAWHSELNPTLTAGEAREALRRFYAADHEGRWCGPGDINAIARIMRRDAKPTEAQINRECENRRLTGVQAWAYRRQRMLGENPEKAAKNAIQGHVHRQVEPSKPKTSGRPHRNGAPATLADTGLNAILGGPR</sequence>
<gene>
    <name evidence="2" type="ORF">CS006_10495</name>
</gene>
<evidence type="ECO:0000256" key="1">
    <source>
        <dbReference type="SAM" id="MobiDB-lite"/>
    </source>
</evidence>